<dbReference type="InParanoid" id="F0Y5U7"/>
<proteinExistence type="predicted"/>
<keyword evidence="1" id="KW-0472">Membrane</keyword>
<dbReference type="AlphaFoldDB" id="F0Y5U7"/>
<keyword evidence="1" id="KW-1133">Transmembrane helix</keyword>
<sequence>MAALRWAAVALGGAPFAVSVYALRGACAAAAAPETLRAAACEAYADWPVVALNLVYWPTFCLLFWVHSLAARSTWLIDPYWTLIPLYVYGYYASHPLACAAGPRQLLAAALLGAWSLRLSGNYWRRERYTPGAREDWRFADLRAELGWLWYPLSLPVAYGSQQGML</sequence>
<evidence type="ECO:0000313" key="2">
    <source>
        <dbReference type="EMBL" id="EGB09734.1"/>
    </source>
</evidence>
<dbReference type="RefSeq" id="XP_009035775.1">
    <property type="nucleotide sequence ID" value="XM_009037527.1"/>
</dbReference>
<evidence type="ECO:0000313" key="3">
    <source>
        <dbReference type="Proteomes" id="UP000002729"/>
    </source>
</evidence>
<keyword evidence="3" id="KW-1185">Reference proteome</keyword>
<reference evidence="2 3" key="1">
    <citation type="journal article" date="2011" name="Proc. Natl. Acad. Sci. U.S.A.">
        <title>Niche of harmful alga Aureococcus anophagefferens revealed through ecogenomics.</title>
        <authorList>
            <person name="Gobler C.J."/>
            <person name="Berry D.L."/>
            <person name="Dyhrman S.T."/>
            <person name="Wilhelm S.W."/>
            <person name="Salamov A."/>
            <person name="Lobanov A.V."/>
            <person name="Zhang Y."/>
            <person name="Collier J.L."/>
            <person name="Wurch L.L."/>
            <person name="Kustka A.B."/>
            <person name="Dill B.D."/>
            <person name="Shah M."/>
            <person name="VerBerkmoes N.C."/>
            <person name="Kuo A."/>
            <person name="Terry A."/>
            <person name="Pangilinan J."/>
            <person name="Lindquist E.A."/>
            <person name="Lucas S."/>
            <person name="Paulsen I.T."/>
            <person name="Hattenrath-Lehmann T.K."/>
            <person name="Talmage S.C."/>
            <person name="Walker E.A."/>
            <person name="Koch F."/>
            <person name="Burson A.M."/>
            <person name="Marcoval M.A."/>
            <person name="Tang Y.Z."/>
            <person name="Lecleir G.R."/>
            <person name="Coyne K.J."/>
            <person name="Berg G.M."/>
            <person name="Bertrand E.M."/>
            <person name="Saito M.A."/>
            <person name="Gladyshev V.N."/>
            <person name="Grigoriev I.V."/>
        </authorList>
    </citation>
    <scope>NUCLEOTIDE SEQUENCE [LARGE SCALE GENOMIC DNA]</scope>
    <source>
        <strain evidence="3">CCMP 1984</strain>
    </source>
</reference>
<dbReference type="InterPro" id="IPR010721">
    <property type="entry name" value="UstE-like"/>
</dbReference>
<evidence type="ECO:0000256" key="1">
    <source>
        <dbReference type="SAM" id="Phobius"/>
    </source>
</evidence>
<gene>
    <name evidence="2" type="ORF">AURANDRAFT_69760</name>
</gene>
<dbReference type="EMBL" id="GL833125">
    <property type="protein sequence ID" value="EGB09734.1"/>
    <property type="molecule type" value="Genomic_DNA"/>
</dbReference>
<dbReference type="GO" id="GO:0016020">
    <property type="term" value="C:membrane"/>
    <property type="evidence" value="ECO:0007669"/>
    <property type="project" value="TreeGrafter"/>
</dbReference>
<dbReference type="GeneID" id="20227669"/>
<dbReference type="PANTHER" id="PTHR32251:SF23">
    <property type="entry name" value="3-OXO-5-ALPHA-STEROID 4-DEHYDROGENASE (DUF1295)"/>
    <property type="match status" value="1"/>
</dbReference>
<organism evidence="3">
    <name type="scientific">Aureococcus anophagefferens</name>
    <name type="common">Harmful bloom alga</name>
    <dbReference type="NCBI Taxonomy" id="44056"/>
    <lineage>
        <taxon>Eukaryota</taxon>
        <taxon>Sar</taxon>
        <taxon>Stramenopiles</taxon>
        <taxon>Ochrophyta</taxon>
        <taxon>Pelagophyceae</taxon>
        <taxon>Pelagomonadales</taxon>
        <taxon>Pelagomonadaceae</taxon>
        <taxon>Aureococcus</taxon>
    </lineage>
</organism>
<dbReference type="Proteomes" id="UP000002729">
    <property type="component" value="Unassembled WGS sequence"/>
</dbReference>
<dbReference type="KEGG" id="aaf:AURANDRAFT_69760"/>
<name>F0Y5U7_AURAN</name>
<keyword evidence="1" id="KW-0812">Transmembrane</keyword>
<dbReference type="OrthoDB" id="201504at2759"/>
<accession>F0Y5U7</accession>
<dbReference type="Pfam" id="PF06966">
    <property type="entry name" value="DUF1295"/>
    <property type="match status" value="1"/>
</dbReference>
<feature type="non-terminal residue" evidence="2">
    <location>
        <position position="166"/>
    </location>
</feature>
<dbReference type="eggNOG" id="KOG4650">
    <property type="taxonomic scope" value="Eukaryota"/>
</dbReference>
<dbReference type="PANTHER" id="PTHR32251">
    <property type="entry name" value="3-OXO-5-ALPHA-STEROID 4-DEHYDROGENASE"/>
    <property type="match status" value="1"/>
</dbReference>
<feature type="transmembrane region" description="Helical" evidence="1">
    <location>
        <begin position="47"/>
        <end position="66"/>
    </location>
</feature>
<protein>
    <submittedName>
        <fullName evidence="2">Uncharacterized protein</fullName>
    </submittedName>
</protein>